<evidence type="ECO:0000313" key="15">
    <source>
        <dbReference type="Proteomes" id="UP000675968"/>
    </source>
</evidence>
<dbReference type="PANTHER" id="PTHR30314">
    <property type="entry name" value="CELL DIVISION PROTEIN FTSZ-RELATED"/>
    <property type="match status" value="1"/>
</dbReference>
<dbReference type="EMBL" id="JAGVWC010000010">
    <property type="protein sequence ID" value="MBS3061833.1"/>
    <property type="molecule type" value="Genomic_DNA"/>
</dbReference>
<evidence type="ECO:0000256" key="9">
    <source>
        <dbReference type="NCBIfam" id="TIGR00065"/>
    </source>
</evidence>
<evidence type="ECO:0000256" key="3">
    <source>
        <dbReference type="ARBA" id="ARBA00022618"/>
    </source>
</evidence>
<dbReference type="CDD" id="cd02201">
    <property type="entry name" value="FtsZ_type1"/>
    <property type="match status" value="1"/>
</dbReference>
<feature type="binding site" evidence="8">
    <location>
        <position position="196"/>
    </location>
    <ligand>
        <name>GTP</name>
        <dbReference type="ChEBI" id="CHEBI:37565"/>
    </ligand>
</feature>
<keyword evidence="3 8" id="KW-0132">Cell division</keyword>
<protein>
    <recommendedName>
        <fullName evidence="8 9">Cell division protein FtsZ</fullName>
    </recommendedName>
</protein>
<evidence type="ECO:0000256" key="2">
    <source>
        <dbReference type="ARBA" id="ARBA00022490"/>
    </source>
</evidence>
<evidence type="ECO:0000256" key="4">
    <source>
        <dbReference type="ARBA" id="ARBA00022741"/>
    </source>
</evidence>
<dbReference type="InterPro" id="IPR020805">
    <property type="entry name" value="Cell_div_FtsZ_CS"/>
</dbReference>
<feature type="binding site" evidence="8">
    <location>
        <position position="153"/>
    </location>
    <ligand>
        <name>GTP</name>
        <dbReference type="ChEBI" id="CHEBI:37565"/>
    </ligand>
</feature>
<dbReference type="Pfam" id="PF12327">
    <property type="entry name" value="FtsZ_C"/>
    <property type="match status" value="1"/>
</dbReference>
<keyword evidence="7 8" id="KW-0131">Cell cycle</keyword>
<evidence type="ECO:0000256" key="5">
    <source>
        <dbReference type="ARBA" id="ARBA00023134"/>
    </source>
</evidence>
<dbReference type="InterPro" id="IPR045061">
    <property type="entry name" value="FtsZ/CetZ"/>
</dbReference>
<dbReference type="SMART" id="SM00864">
    <property type="entry name" value="Tubulin"/>
    <property type="match status" value="1"/>
</dbReference>
<comment type="similarity">
    <text evidence="1 8 10">Belongs to the FtsZ family.</text>
</comment>
<feature type="binding site" evidence="8">
    <location>
        <position position="150"/>
    </location>
    <ligand>
        <name>GTP</name>
        <dbReference type="ChEBI" id="CHEBI:37565"/>
    </ligand>
</feature>
<feature type="binding site" evidence="8">
    <location>
        <begin position="31"/>
        <end position="35"/>
    </location>
    <ligand>
        <name>GTP</name>
        <dbReference type="ChEBI" id="CHEBI:37565"/>
    </ligand>
</feature>
<dbReference type="InterPro" id="IPR018316">
    <property type="entry name" value="Tubulin/FtsZ_2-layer-sand-dom"/>
</dbReference>
<dbReference type="GO" id="GO:0051258">
    <property type="term" value="P:protein polymerization"/>
    <property type="evidence" value="ECO:0007669"/>
    <property type="project" value="UniProtKB-UniRule"/>
</dbReference>
<dbReference type="PRINTS" id="PR00423">
    <property type="entry name" value="CELLDVISFTSZ"/>
</dbReference>
<reference evidence="14" key="1">
    <citation type="submission" date="2021-03" db="EMBL/GenBank/DDBJ databases">
        <authorList>
            <person name="Jaffe A."/>
        </authorList>
    </citation>
    <scope>NUCLEOTIDE SEQUENCE</scope>
    <source>
        <strain evidence="14">RIFCSPLOWO2_01_FULL_AR10_48_17</strain>
    </source>
</reference>
<dbReference type="HAMAP" id="MF_00909">
    <property type="entry name" value="FtsZ"/>
    <property type="match status" value="1"/>
</dbReference>
<dbReference type="InterPro" id="IPR036525">
    <property type="entry name" value="Tubulin/FtsZ_GTPase_sf"/>
</dbReference>
<evidence type="ECO:0000313" key="14">
    <source>
        <dbReference type="EMBL" id="MBS3061833.1"/>
    </source>
</evidence>
<name>A0A8T4L3D9_9ARCH</name>
<dbReference type="GO" id="GO:0032153">
    <property type="term" value="C:cell division site"/>
    <property type="evidence" value="ECO:0007669"/>
    <property type="project" value="UniProtKB-UniRule"/>
</dbReference>
<keyword evidence="6 8" id="KW-0717">Septation</keyword>
<comment type="caution">
    <text evidence="14">The sequence shown here is derived from an EMBL/GenBank/DDBJ whole genome shotgun (WGS) entry which is preliminary data.</text>
</comment>
<evidence type="ECO:0000259" key="13">
    <source>
        <dbReference type="SMART" id="SM00865"/>
    </source>
</evidence>
<dbReference type="PANTHER" id="PTHR30314:SF9">
    <property type="entry name" value="CELL DIVISION PROTEIN FTSZ 2"/>
    <property type="match status" value="1"/>
</dbReference>
<dbReference type="InterPro" id="IPR003008">
    <property type="entry name" value="Tubulin_FtsZ_GTPase"/>
</dbReference>
<sequence length="354" mass="37268">MIDSAVSTRPQVQDNVEEFGTPKIVVIGAGGAGCNCVNRIATMGIRGAQLVAVNTDKQHLSIISDEITKVLIGKSVTRGLGAGGYPEIGAKAAEASKDALLQVLKNADMVFVSAGMGGGTGTGSAPIIAKLAKEQGAIVIAMVTYPFILERARIEKAEEGLNLLAEIADTVVVLDNNRLVQLVPNLPIQDAFRVADEVIARAVSGITETITQPSLINLDFADVRSIMTNHGLSMIAVGENKSVNKVEEAVEDTLNNTLLDVDIAGATGALIHITGGPELTLGEANTAGELLTEKIDPKATVIWGARVDPTFENRIQIIAIFTGVHSPYISGSHKKAQTRQVQSQARNDTGLDYI</sequence>
<feature type="binding site" evidence="8">
    <location>
        <begin position="119"/>
        <end position="121"/>
    </location>
    <ligand>
        <name>GTP</name>
        <dbReference type="ChEBI" id="CHEBI:37565"/>
    </ligand>
</feature>
<dbReference type="Proteomes" id="UP000675968">
    <property type="component" value="Unassembled WGS sequence"/>
</dbReference>
<dbReference type="InterPro" id="IPR024757">
    <property type="entry name" value="FtsZ_C"/>
</dbReference>
<dbReference type="SUPFAM" id="SSF55307">
    <property type="entry name" value="Tubulin C-terminal domain-like"/>
    <property type="match status" value="1"/>
</dbReference>
<dbReference type="GO" id="GO:0003924">
    <property type="term" value="F:GTPase activity"/>
    <property type="evidence" value="ECO:0007669"/>
    <property type="project" value="UniProtKB-UniRule"/>
</dbReference>
<comment type="subunit">
    <text evidence="8">Homodimer. Polymerizes to form a dynamic ring structure in a strictly GTP-dependent manner. Interacts directly with several other division proteins.</text>
</comment>
<dbReference type="SMART" id="SM00865">
    <property type="entry name" value="Tubulin_C"/>
    <property type="match status" value="1"/>
</dbReference>
<evidence type="ECO:0000256" key="7">
    <source>
        <dbReference type="ARBA" id="ARBA00023306"/>
    </source>
</evidence>
<dbReference type="InterPro" id="IPR037103">
    <property type="entry name" value="Tubulin/FtsZ-like_C"/>
</dbReference>
<dbReference type="PROSITE" id="PS01135">
    <property type="entry name" value="FTSZ_2"/>
    <property type="match status" value="1"/>
</dbReference>
<keyword evidence="4 8" id="KW-0547">Nucleotide-binding</keyword>
<comment type="function">
    <text evidence="8">Essential cell division protein that forms a contractile ring structure (Z ring) at the future cell division site. The regulation of the ring assembly controls the timing and the location of cell division. One of the functions of the FtsZ ring is to recruit other cell division proteins to the septum to produce a new cell wall between the dividing cells. Binds GTP and shows GTPase activity.</text>
</comment>
<comment type="subcellular location">
    <subcellularLocation>
        <location evidence="8">Cytoplasm</location>
    </subcellularLocation>
    <text evidence="8">Assembles at midcell at the inner surface of the cytoplasmic membrane.</text>
</comment>
<keyword evidence="2 8" id="KW-0963">Cytoplasm</keyword>
<dbReference type="SUPFAM" id="SSF52490">
    <property type="entry name" value="Tubulin nucleotide-binding domain-like"/>
    <property type="match status" value="1"/>
</dbReference>
<dbReference type="Gene3D" id="3.30.1330.20">
    <property type="entry name" value="Tubulin/FtsZ, C-terminal domain"/>
    <property type="match status" value="1"/>
</dbReference>
<proteinExistence type="inferred from homology"/>
<organism evidence="14 15">
    <name type="scientific">Candidatus Iainarchaeum sp</name>
    <dbReference type="NCBI Taxonomy" id="3101447"/>
    <lineage>
        <taxon>Archaea</taxon>
        <taxon>Candidatus Iainarchaeota</taxon>
        <taxon>Candidatus Iainarchaeia</taxon>
        <taxon>Candidatus Iainarchaeales</taxon>
        <taxon>Candidatus Iainarchaeaceae</taxon>
        <taxon>Candidatus Iainarchaeum</taxon>
    </lineage>
</organism>
<gene>
    <name evidence="8 14" type="primary">ftsZ</name>
    <name evidence="14" type="ORF">J4215_04605</name>
</gene>
<feature type="region of interest" description="Disordered" evidence="11">
    <location>
        <begin position="332"/>
        <end position="354"/>
    </location>
</feature>
<dbReference type="InterPro" id="IPR008280">
    <property type="entry name" value="Tub_FtsZ_C"/>
</dbReference>
<keyword evidence="5 8" id="KW-0342">GTP-binding</keyword>
<evidence type="ECO:0000256" key="10">
    <source>
        <dbReference type="RuleBase" id="RU003360"/>
    </source>
</evidence>
<feature type="domain" description="Tubulin/FtsZ 2-layer sandwich" evidence="13">
    <location>
        <begin position="216"/>
        <end position="333"/>
    </location>
</feature>
<evidence type="ECO:0000259" key="12">
    <source>
        <dbReference type="SMART" id="SM00864"/>
    </source>
</evidence>
<feature type="domain" description="Tubulin/FtsZ GTPase" evidence="12">
    <location>
        <begin position="23"/>
        <end position="214"/>
    </location>
</feature>
<dbReference type="NCBIfam" id="TIGR00065">
    <property type="entry name" value="ftsZ"/>
    <property type="match status" value="1"/>
</dbReference>
<evidence type="ECO:0000256" key="8">
    <source>
        <dbReference type="HAMAP-Rule" id="MF_00909"/>
    </source>
</evidence>
<evidence type="ECO:0000256" key="11">
    <source>
        <dbReference type="SAM" id="MobiDB-lite"/>
    </source>
</evidence>
<evidence type="ECO:0000256" key="6">
    <source>
        <dbReference type="ARBA" id="ARBA00023210"/>
    </source>
</evidence>
<accession>A0A8T4L3D9</accession>
<feature type="compositionally biased region" description="Polar residues" evidence="11">
    <location>
        <begin position="338"/>
        <end position="347"/>
    </location>
</feature>
<dbReference type="AlphaFoldDB" id="A0A8T4L3D9"/>
<reference evidence="14" key="2">
    <citation type="submission" date="2021-05" db="EMBL/GenBank/DDBJ databases">
        <title>Protein family content uncovers lineage relationships and bacterial pathway maintenance mechanisms in DPANN archaea.</title>
        <authorList>
            <person name="Castelle C.J."/>
            <person name="Meheust R."/>
            <person name="Jaffe A.L."/>
            <person name="Seitz K."/>
            <person name="Gong X."/>
            <person name="Baker B.J."/>
            <person name="Banfield J.F."/>
        </authorList>
    </citation>
    <scope>NUCLEOTIDE SEQUENCE</scope>
    <source>
        <strain evidence="14">RIFCSPLOWO2_01_FULL_AR10_48_17</strain>
    </source>
</reference>
<dbReference type="Pfam" id="PF00091">
    <property type="entry name" value="Tubulin"/>
    <property type="match status" value="1"/>
</dbReference>
<dbReference type="GO" id="GO:0043093">
    <property type="term" value="P:FtsZ-dependent cytokinesis"/>
    <property type="evidence" value="ECO:0007669"/>
    <property type="project" value="UniProtKB-UniRule"/>
</dbReference>
<dbReference type="PROSITE" id="PS01134">
    <property type="entry name" value="FTSZ_1"/>
    <property type="match status" value="1"/>
</dbReference>
<dbReference type="GO" id="GO:0005525">
    <property type="term" value="F:GTP binding"/>
    <property type="evidence" value="ECO:0007669"/>
    <property type="project" value="UniProtKB-UniRule"/>
</dbReference>
<evidence type="ECO:0000256" key="1">
    <source>
        <dbReference type="ARBA" id="ARBA00009690"/>
    </source>
</evidence>
<dbReference type="GO" id="GO:0005737">
    <property type="term" value="C:cytoplasm"/>
    <property type="evidence" value="ECO:0007669"/>
    <property type="project" value="UniProtKB-SubCell"/>
</dbReference>
<dbReference type="Gene3D" id="3.40.50.1440">
    <property type="entry name" value="Tubulin/FtsZ, GTPase domain"/>
    <property type="match status" value="1"/>
</dbReference>
<dbReference type="InterPro" id="IPR000158">
    <property type="entry name" value="Cell_div_FtsZ"/>
</dbReference>